<keyword evidence="2" id="KW-1185">Reference proteome</keyword>
<evidence type="ECO:0000313" key="1">
    <source>
        <dbReference type="EMBL" id="MCI74801.1"/>
    </source>
</evidence>
<accession>A0A392UMK4</accession>
<name>A0A392UMK4_9FABA</name>
<proteinExistence type="predicted"/>
<reference evidence="1 2" key="1">
    <citation type="journal article" date="2018" name="Front. Plant Sci.">
        <title>Red Clover (Trifolium pratense) and Zigzag Clover (T. medium) - A Picture of Genomic Similarities and Differences.</title>
        <authorList>
            <person name="Dluhosova J."/>
            <person name="Istvanek J."/>
            <person name="Nedelnik J."/>
            <person name="Repkova J."/>
        </authorList>
    </citation>
    <scope>NUCLEOTIDE SEQUENCE [LARGE SCALE GENOMIC DNA]</scope>
    <source>
        <strain evidence="2">cv. 10/8</strain>
        <tissue evidence="1">Leaf</tissue>
    </source>
</reference>
<comment type="caution">
    <text evidence="1">The sequence shown here is derived from an EMBL/GenBank/DDBJ whole genome shotgun (WGS) entry which is preliminary data.</text>
</comment>
<organism evidence="1 2">
    <name type="scientific">Trifolium medium</name>
    <dbReference type="NCBI Taxonomy" id="97028"/>
    <lineage>
        <taxon>Eukaryota</taxon>
        <taxon>Viridiplantae</taxon>
        <taxon>Streptophyta</taxon>
        <taxon>Embryophyta</taxon>
        <taxon>Tracheophyta</taxon>
        <taxon>Spermatophyta</taxon>
        <taxon>Magnoliopsida</taxon>
        <taxon>eudicotyledons</taxon>
        <taxon>Gunneridae</taxon>
        <taxon>Pentapetalae</taxon>
        <taxon>rosids</taxon>
        <taxon>fabids</taxon>
        <taxon>Fabales</taxon>
        <taxon>Fabaceae</taxon>
        <taxon>Papilionoideae</taxon>
        <taxon>50 kb inversion clade</taxon>
        <taxon>NPAAA clade</taxon>
        <taxon>Hologalegina</taxon>
        <taxon>IRL clade</taxon>
        <taxon>Trifolieae</taxon>
        <taxon>Trifolium</taxon>
    </lineage>
</organism>
<feature type="non-terminal residue" evidence="1">
    <location>
        <position position="1"/>
    </location>
</feature>
<evidence type="ECO:0000313" key="2">
    <source>
        <dbReference type="Proteomes" id="UP000265520"/>
    </source>
</evidence>
<protein>
    <submittedName>
        <fullName evidence="1">Uncharacterized protein</fullName>
    </submittedName>
</protein>
<dbReference type="AlphaFoldDB" id="A0A392UMK4"/>
<dbReference type="EMBL" id="LXQA010868143">
    <property type="protein sequence ID" value="MCI74801.1"/>
    <property type="molecule type" value="Genomic_DNA"/>
</dbReference>
<dbReference type="Proteomes" id="UP000265520">
    <property type="component" value="Unassembled WGS sequence"/>
</dbReference>
<sequence length="51" mass="5407">ALGADSWARGAPMNRNTACCAGHMLMGTGSAYEQEHCLLRQAHAHGRGARL</sequence>